<feature type="non-terminal residue" evidence="1">
    <location>
        <position position="143"/>
    </location>
</feature>
<keyword evidence="2" id="KW-1185">Reference proteome</keyword>
<dbReference type="Gene3D" id="3.10.10.10">
    <property type="entry name" value="HIV Type 1 Reverse Transcriptase, subunit A, domain 1"/>
    <property type="match status" value="1"/>
</dbReference>
<dbReference type="SUPFAM" id="SSF56672">
    <property type="entry name" value="DNA/RNA polymerases"/>
    <property type="match status" value="1"/>
</dbReference>
<comment type="caution">
    <text evidence="1">The sequence shown here is derived from an EMBL/GenBank/DDBJ whole genome shotgun (WGS) entry which is preliminary data.</text>
</comment>
<gene>
    <name evidence="1" type="ORF">FWILDA_LOCUS12649</name>
</gene>
<proteinExistence type="predicted"/>
<sequence length="143" mass="16485">IAAGYLRDAAAKWYDKNQGNYQGWHVQGNPNSFVNAFLNYFATDIEENEMIEQVTVKALILKEIISTGGTDIGQTPYVNHQIPLKLGVKPIAHPPYRLNQERKDFLEKKIDKIYNLKQIHPEMVSETLSTEVFWDYTRRSAVE</sequence>
<evidence type="ECO:0000313" key="1">
    <source>
        <dbReference type="EMBL" id="CAI2186582.1"/>
    </source>
</evidence>
<dbReference type="AlphaFoldDB" id="A0A9W4WUD2"/>
<accession>A0A9W4WUD2</accession>
<name>A0A9W4WUD2_9GLOM</name>
<dbReference type="EMBL" id="CAMKVN010004212">
    <property type="protein sequence ID" value="CAI2186582.1"/>
    <property type="molecule type" value="Genomic_DNA"/>
</dbReference>
<evidence type="ECO:0000313" key="2">
    <source>
        <dbReference type="Proteomes" id="UP001153678"/>
    </source>
</evidence>
<dbReference type="InterPro" id="IPR043502">
    <property type="entry name" value="DNA/RNA_pol_sf"/>
</dbReference>
<dbReference type="Proteomes" id="UP001153678">
    <property type="component" value="Unassembled WGS sequence"/>
</dbReference>
<protein>
    <submittedName>
        <fullName evidence="1">13254_t:CDS:1</fullName>
    </submittedName>
</protein>
<reference evidence="1" key="1">
    <citation type="submission" date="2022-08" db="EMBL/GenBank/DDBJ databases">
        <authorList>
            <person name="Kallberg Y."/>
            <person name="Tangrot J."/>
            <person name="Rosling A."/>
        </authorList>
    </citation>
    <scope>NUCLEOTIDE SEQUENCE</scope>
    <source>
        <strain evidence="1">Wild A</strain>
    </source>
</reference>
<organism evidence="1 2">
    <name type="scientific">Funneliformis geosporum</name>
    <dbReference type="NCBI Taxonomy" id="1117311"/>
    <lineage>
        <taxon>Eukaryota</taxon>
        <taxon>Fungi</taxon>
        <taxon>Fungi incertae sedis</taxon>
        <taxon>Mucoromycota</taxon>
        <taxon>Glomeromycotina</taxon>
        <taxon>Glomeromycetes</taxon>
        <taxon>Glomerales</taxon>
        <taxon>Glomeraceae</taxon>
        <taxon>Funneliformis</taxon>
    </lineage>
</organism>